<sequence>MAAVAPCLVFPCKPKTLSHAASSVRCCTGALPRRLPVIKTLAFSSNLSSVAFPNGGTPIRALEKPKPMRRSVVCEAATATNKKADSASKRARQAEKRRIYNKAKKSEVKTRMRKVFEELDILKKKTDAKAEEIRSVEELIAKAYSAIDKAVKSGTLHKNTGAHRKSRLARRKKTVEIHHGWYIPAVTA</sequence>
<keyword evidence="7" id="KW-0809">Transit peptide</keyword>
<evidence type="ECO:0000256" key="10">
    <source>
        <dbReference type="ARBA" id="ARBA00074494"/>
    </source>
</evidence>
<dbReference type="Pfam" id="PF01649">
    <property type="entry name" value="Ribosomal_S20p"/>
    <property type="match status" value="1"/>
</dbReference>
<dbReference type="GO" id="GO:0003735">
    <property type="term" value="F:structural constituent of ribosome"/>
    <property type="evidence" value="ECO:0007669"/>
    <property type="project" value="InterPro"/>
</dbReference>
<keyword evidence="8" id="KW-0689">Ribosomal protein</keyword>
<evidence type="ECO:0000256" key="7">
    <source>
        <dbReference type="ARBA" id="ARBA00022946"/>
    </source>
</evidence>
<dbReference type="Proteomes" id="UP000775213">
    <property type="component" value="Unassembled WGS sequence"/>
</dbReference>
<dbReference type="HAMAP" id="MF_00500">
    <property type="entry name" value="Ribosomal_bS20"/>
    <property type="match status" value="1"/>
</dbReference>
<comment type="similarity">
    <text evidence="2">Belongs to the bacterial ribosomal protein bS20 family.</text>
</comment>
<evidence type="ECO:0000256" key="1">
    <source>
        <dbReference type="ARBA" id="ARBA00004229"/>
    </source>
</evidence>
<dbReference type="Gene3D" id="1.20.58.110">
    <property type="entry name" value="Ribosomal protein S20"/>
    <property type="match status" value="1"/>
</dbReference>
<keyword evidence="5" id="KW-0699">rRNA-binding</keyword>
<dbReference type="GO" id="GO:0006412">
    <property type="term" value="P:translation"/>
    <property type="evidence" value="ECO:0007669"/>
    <property type="project" value="InterPro"/>
</dbReference>
<keyword evidence="4" id="KW-0934">Plastid</keyword>
<dbReference type="NCBIfam" id="TIGR00029">
    <property type="entry name" value="S20"/>
    <property type="match status" value="1"/>
</dbReference>
<accession>A0AAV7G0H5</accession>
<dbReference type="GO" id="GO:0015935">
    <property type="term" value="C:small ribosomal subunit"/>
    <property type="evidence" value="ECO:0007669"/>
    <property type="project" value="TreeGrafter"/>
</dbReference>
<keyword evidence="13" id="KW-1185">Reference proteome</keyword>
<dbReference type="PANTHER" id="PTHR33398">
    <property type="entry name" value="30S RIBOSOMAL PROTEIN S20"/>
    <property type="match status" value="1"/>
</dbReference>
<evidence type="ECO:0000256" key="2">
    <source>
        <dbReference type="ARBA" id="ARBA00007634"/>
    </source>
</evidence>
<gene>
    <name evidence="12" type="ORF">IEQ34_020558</name>
</gene>
<evidence type="ECO:0000256" key="11">
    <source>
        <dbReference type="ARBA" id="ARBA00078122"/>
    </source>
</evidence>
<evidence type="ECO:0000313" key="13">
    <source>
        <dbReference type="Proteomes" id="UP000775213"/>
    </source>
</evidence>
<dbReference type="SUPFAM" id="SSF46992">
    <property type="entry name" value="Ribosomal protein S20"/>
    <property type="match status" value="1"/>
</dbReference>
<keyword evidence="3" id="KW-0150">Chloroplast</keyword>
<dbReference type="EMBL" id="JAGFBR010000018">
    <property type="protein sequence ID" value="KAH0449866.1"/>
    <property type="molecule type" value="Genomic_DNA"/>
</dbReference>
<evidence type="ECO:0000256" key="3">
    <source>
        <dbReference type="ARBA" id="ARBA00022528"/>
    </source>
</evidence>
<evidence type="ECO:0000256" key="6">
    <source>
        <dbReference type="ARBA" id="ARBA00022884"/>
    </source>
</evidence>
<dbReference type="AlphaFoldDB" id="A0AAV7G0H5"/>
<evidence type="ECO:0000256" key="4">
    <source>
        <dbReference type="ARBA" id="ARBA00022640"/>
    </source>
</evidence>
<organism evidence="12 13">
    <name type="scientific">Dendrobium chrysotoxum</name>
    <name type="common">Orchid</name>
    <dbReference type="NCBI Taxonomy" id="161865"/>
    <lineage>
        <taxon>Eukaryota</taxon>
        <taxon>Viridiplantae</taxon>
        <taxon>Streptophyta</taxon>
        <taxon>Embryophyta</taxon>
        <taxon>Tracheophyta</taxon>
        <taxon>Spermatophyta</taxon>
        <taxon>Magnoliopsida</taxon>
        <taxon>Liliopsida</taxon>
        <taxon>Asparagales</taxon>
        <taxon>Orchidaceae</taxon>
        <taxon>Epidendroideae</taxon>
        <taxon>Malaxideae</taxon>
        <taxon>Dendrobiinae</taxon>
        <taxon>Dendrobium</taxon>
    </lineage>
</organism>
<evidence type="ECO:0000256" key="5">
    <source>
        <dbReference type="ARBA" id="ARBA00022730"/>
    </source>
</evidence>
<dbReference type="GO" id="GO:0070181">
    <property type="term" value="F:small ribosomal subunit rRNA binding"/>
    <property type="evidence" value="ECO:0007669"/>
    <property type="project" value="TreeGrafter"/>
</dbReference>
<dbReference type="InterPro" id="IPR002583">
    <property type="entry name" value="Ribosomal_bS20"/>
</dbReference>
<comment type="caution">
    <text evidence="12">The sequence shown here is derived from an EMBL/GenBank/DDBJ whole genome shotgun (WGS) entry which is preliminary data.</text>
</comment>
<dbReference type="InterPro" id="IPR036510">
    <property type="entry name" value="Ribosomal_bS20_sf"/>
</dbReference>
<reference evidence="12 13" key="1">
    <citation type="journal article" date="2021" name="Hortic Res">
        <title>Chromosome-scale assembly of the Dendrobium chrysotoxum genome enhances the understanding of orchid evolution.</title>
        <authorList>
            <person name="Zhang Y."/>
            <person name="Zhang G.Q."/>
            <person name="Zhang D."/>
            <person name="Liu X.D."/>
            <person name="Xu X.Y."/>
            <person name="Sun W.H."/>
            <person name="Yu X."/>
            <person name="Zhu X."/>
            <person name="Wang Z.W."/>
            <person name="Zhao X."/>
            <person name="Zhong W.Y."/>
            <person name="Chen H."/>
            <person name="Yin W.L."/>
            <person name="Huang T."/>
            <person name="Niu S.C."/>
            <person name="Liu Z.J."/>
        </authorList>
    </citation>
    <scope>NUCLEOTIDE SEQUENCE [LARGE SCALE GENOMIC DNA]</scope>
    <source>
        <strain evidence="12">Lindl</strain>
    </source>
</reference>
<dbReference type="FunFam" id="1.20.58.110:FF:000003">
    <property type="entry name" value="30S ribosomal protein S20, chloroplastic"/>
    <property type="match status" value="1"/>
</dbReference>
<dbReference type="GO" id="GO:0009507">
    <property type="term" value="C:chloroplast"/>
    <property type="evidence" value="ECO:0007669"/>
    <property type="project" value="UniProtKB-SubCell"/>
</dbReference>
<keyword evidence="6" id="KW-0694">RNA-binding</keyword>
<dbReference type="PANTHER" id="PTHR33398:SF1">
    <property type="entry name" value="SMALL RIBOSOMAL SUBUNIT PROTEIN BS20C"/>
    <property type="match status" value="1"/>
</dbReference>
<comment type="subcellular location">
    <subcellularLocation>
        <location evidence="1">Plastid</location>
        <location evidence="1">Chloroplast</location>
    </subcellularLocation>
</comment>
<evidence type="ECO:0000256" key="9">
    <source>
        <dbReference type="ARBA" id="ARBA00023274"/>
    </source>
</evidence>
<protein>
    <recommendedName>
        <fullName evidence="10">Small ribosomal subunit protein bS20c</fullName>
    </recommendedName>
    <alternativeName>
        <fullName evidence="11">30S ribosomal protein S20, chloroplastic</fullName>
    </alternativeName>
</protein>
<evidence type="ECO:0000256" key="8">
    <source>
        <dbReference type="ARBA" id="ARBA00022980"/>
    </source>
</evidence>
<proteinExistence type="inferred from homology"/>
<name>A0AAV7G0H5_DENCH</name>
<keyword evidence="9" id="KW-0687">Ribonucleoprotein</keyword>
<evidence type="ECO:0000313" key="12">
    <source>
        <dbReference type="EMBL" id="KAH0449866.1"/>
    </source>
</evidence>